<keyword evidence="2" id="KW-0812">Transmembrane</keyword>
<keyword evidence="4" id="KW-1185">Reference proteome</keyword>
<organism evidence="3 4">
    <name type="scientific">Dissophora globulifera</name>
    <dbReference type="NCBI Taxonomy" id="979702"/>
    <lineage>
        <taxon>Eukaryota</taxon>
        <taxon>Fungi</taxon>
        <taxon>Fungi incertae sedis</taxon>
        <taxon>Mucoromycota</taxon>
        <taxon>Mortierellomycotina</taxon>
        <taxon>Mortierellomycetes</taxon>
        <taxon>Mortierellales</taxon>
        <taxon>Mortierellaceae</taxon>
        <taxon>Dissophora</taxon>
    </lineage>
</organism>
<feature type="transmembrane region" description="Helical" evidence="2">
    <location>
        <begin position="12"/>
        <end position="35"/>
    </location>
</feature>
<evidence type="ECO:0000256" key="1">
    <source>
        <dbReference type="SAM" id="MobiDB-lite"/>
    </source>
</evidence>
<dbReference type="Proteomes" id="UP000738325">
    <property type="component" value="Unassembled WGS sequence"/>
</dbReference>
<name>A0A9P6RNU9_9FUNG</name>
<reference evidence="3" key="1">
    <citation type="journal article" date="2020" name="Fungal Divers.">
        <title>Resolving the Mortierellaceae phylogeny through synthesis of multi-gene phylogenetics and phylogenomics.</title>
        <authorList>
            <person name="Vandepol N."/>
            <person name="Liber J."/>
            <person name="Desiro A."/>
            <person name="Na H."/>
            <person name="Kennedy M."/>
            <person name="Barry K."/>
            <person name="Grigoriev I.V."/>
            <person name="Miller A.N."/>
            <person name="O'Donnell K."/>
            <person name="Stajich J.E."/>
            <person name="Bonito G."/>
        </authorList>
    </citation>
    <scope>NUCLEOTIDE SEQUENCE</scope>
    <source>
        <strain evidence="3">REB-010B</strain>
    </source>
</reference>
<accession>A0A9P6RNU9</accession>
<feature type="region of interest" description="Disordered" evidence="1">
    <location>
        <begin position="64"/>
        <end position="83"/>
    </location>
</feature>
<evidence type="ECO:0000313" key="4">
    <source>
        <dbReference type="Proteomes" id="UP000738325"/>
    </source>
</evidence>
<feature type="compositionally biased region" description="Acidic residues" evidence="1">
    <location>
        <begin position="71"/>
        <end position="83"/>
    </location>
</feature>
<evidence type="ECO:0000256" key="2">
    <source>
        <dbReference type="SAM" id="Phobius"/>
    </source>
</evidence>
<comment type="caution">
    <text evidence="3">The sequence shown here is derived from an EMBL/GenBank/DDBJ whole genome shotgun (WGS) entry which is preliminary data.</text>
</comment>
<dbReference type="AlphaFoldDB" id="A0A9P6RNU9"/>
<evidence type="ECO:0000313" key="3">
    <source>
        <dbReference type="EMBL" id="KAG0324688.1"/>
    </source>
</evidence>
<proteinExistence type="predicted"/>
<feature type="compositionally biased region" description="Acidic residues" evidence="1">
    <location>
        <begin position="95"/>
        <end position="110"/>
    </location>
</feature>
<dbReference type="EMBL" id="JAAAIP010000140">
    <property type="protein sequence ID" value="KAG0324688.1"/>
    <property type="molecule type" value="Genomic_DNA"/>
</dbReference>
<feature type="region of interest" description="Disordered" evidence="1">
    <location>
        <begin position="95"/>
        <end position="119"/>
    </location>
</feature>
<keyword evidence="2" id="KW-0472">Membrane</keyword>
<sequence length="119" mass="13590">MGEASSPWGMYALMVICITLTFSGFVWCVCCGTCVGRDVMRAAGFSNLVPPPYMQPSFMNRGRYHHKRTGDEEEALDEVDMDVLDDEHHDSSVEYDYEFSEDDLSDDEVESSTYPRRPR</sequence>
<protein>
    <submittedName>
        <fullName evidence="3">Uncharacterized protein</fullName>
    </submittedName>
</protein>
<dbReference type="OrthoDB" id="2444256at2759"/>
<gene>
    <name evidence="3" type="ORF">BGZ99_001574</name>
</gene>
<keyword evidence="2" id="KW-1133">Transmembrane helix</keyword>